<reference evidence="2 3" key="1">
    <citation type="submission" date="2014-11" db="EMBL/GenBank/DDBJ databases">
        <authorList>
            <person name="Zhu J."/>
            <person name="Qi W."/>
            <person name="Song R."/>
        </authorList>
    </citation>
    <scope>NUCLEOTIDE SEQUENCE [LARGE SCALE GENOMIC DNA]</scope>
</reference>
<feature type="transmembrane region" description="Helical" evidence="1">
    <location>
        <begin position="108"/>
        <end position="130"/>
    </location>
</feature>
<proteinExistence type="predicted"/>
<dbReference type="EMBL" id="CDMY01000243">
    <property type="protein sequence ID" value="CEL96585.1"/>
    <property type="molecule type" value="Genomic_DNA"/>
</dbReference>
<dbReference type="Proteomes" id="UP000041254">
    <property type="component" value="Unassembled WGS sequence"/>
</dbReference>
<gene>
    <name evidence="2" type="ORF">Vbra_7565</name>
</gene>
<name>A0A0G4EJ95_VITBC</name>
<organism evidence="2 3">
    <name type="scientific">Vitrella brassicaformis (strain CCMP3155)</name>
    <dbReference type="NCBI Taxonomy" id="1169540"/>
    <lineage>
        <taxon>Eukaryota</taxon>
        <taxon>Sar</taxon>
        <taxon>Alveolata</taxon>
        <taxon>Colpodellida</taxon>
        <taxon>Vitrellaceae</taxon>
        <taxon>Vitrella</taxon>
    </lineage>
</organism>
<dbReference type="VEuPathDB" id="CryptoDB:Vbra_7565"/>
<keyword evidence="1" id="KW-1133">Transmembrane helix</keyword>
<dbReference type="AlphaFoldDB" id="A0A0G4EJ95"/>
<feature type="transmembrane region" description="Helical" evidence="1">
    <location>
        <begin position="6"/>
        <end position="30"/>
    </location>
</feature>
<feature type="transmembrane region" description="Helical" evidence="1">
    <location>
        <begin position="42"/>
        <end position="68"/>
    </location>
</feature>
<protein>
    <submittedName>
        <fullName evidence="2">Uncharacterized protein</fullName>
    </submittedName>
</protein>
<keyword evidence="1" id="KW-0472">Membrane</keyword>
<accession>A0A0G4EJ95</accession>
<sequence length="133" mass="14156">MAVEHLALRVVFATNVVAGGSTGLTCLWAPKFAANQLFSGSMVPNLALSILGIFITSIAILSACGIYSPLPFASILLISVLVKVLFLVFFALPWLVRGRKGGMGGFPVPFTLLNVLGLVIMTPFIPWGYLFAL</sequence>
<evidence type="ECO:0000313" key="2">
    <source>
        <dbReference type="EMBL" id="CEL96585.1"/>
    </source>
</evidence>
<keyword evidence="3" id="KW-1185">Reference proteome</keyword>
<feature type="transmembrane region" description="Helical" evidence="1">
    <location>
        <begin position="74"/>
        <end position="96"/>
    </location>
</feature>
<dbReference type="PhylomeDB" id="A0A0G4EJ95"/>
<dbReference type="InParanoid" id="A0A0G4EJ95"/>
<evidence type="ECO:0000313" key="3">
    <source>
        <dbReference type="Proteomes" id="UP000041254"/>
    </source>
</evidence>
<evidence type="ECO:0000256" key="1">
    <source>
        <dbReference type="SAM" id="Phobius"/>
    </source>
</evidence>
<keyword evidence="1" id="KW-0812">Transmembrane</keyword>